<keyword evidence="6" id="KW-0143">Chaperone</keyword>
<accession>A0A6J6PYR5</accession>
<evidence type="ECO:0000256" key="6">
    <source>
        <dbReference type="ARBA" id="ARBA00023186"/>
    </source>
</evidence>
<dbReference type="GO" id="GO:0006457">
    <property type="term" value="P:protein folding"/>
    <property type="evidence" value="ECO:0007669"/>
    <property type="project" value="InterPro"/>
</dbReference>
<dbReference type="CDD" id="cd00446">
    <property type="entry name" value="GrpE"/>
    <property type="match status" value="1"/>
</dbReference>
<organism evidence="9">
    <name type="scientific">freshwater metagenome</name>
    <dbReference type="NCBI Taxonomy" id="449393"/>
    <lineage>
        <taxon>unclassified sequences</taxon>
        <taxon>metagenomes</taxon>
        <taxon>ecological metagenomes</taxon>
    </lineage>
</organism>
<sequence length="191" mass="21046">MTPDREPTGPTRIPVTGEGDLPPLDETAAAETPVEEPVDELTLMTRQRDEYLDALQRLKAEFDNYRKRAARDQESLVARAHERLIGTLLPVLDDLERALEAVRDHEGAKLEEGVRLVHRALADTLAKEGLVEVPTEGQFDPHSHEALLAQPSETEEGTVIQVLQKGYRLGDRVLRPARVVVSAGPPPTEGA</sequence>
<keyword evidence="7" id="KW-0175">Coiled coil</keyword>
<evidence type="ECO:0000256" key="7">
    <source>
        <dbReference type="SAM" id="Coils"/>
    </source>
</evidence>
<dbReference type="GO" id="GO:0000774">
    <property type="term" value="F:adenyl-nucleotide exchange factor activity"/>
    <property type="evidence" value="ECO:0007669"/>
    <property type="project" value="InterPro"/>
</dbReference>
<dbReference type="AlphaFoldDB" id="A0A6J6PYR5"/>
<dbReference type="Pfam" id="PF01025">
    <property type="entry name" value="GrpE"/>
    <property type="match status" value="1"/>
</dbReference>
<comment type="similarity">
    <text evidence="2">Belongs to the GrpE family.</text>
</comment>
<dbReference type="EMBL" id="CAEZXP010000004">
    <property type="protein sequence ID" value="CAB4701618.1"/>
    <property type="molecule type" value="Genomic_DNA"/>
</dbReference>
<proteinExistence type="inferred from homology"/>
<keyword evidence="4" id="KW-0963">Cytoplasm</keyword>
<evidence type="ECO:0000256" key="4">
    <source>
        <dbReference type="ARBA" id="ARBA00022490"/>
    </source>
</evidence>
<keyword evidence="5" id="KW-0346">Stress response</keyword>
<dbReference type="FunFam" id="2.30.22.10:FF:000001">
    <property type="entry name" value="Protein GrpE"/>
    <property type="match status" value="1"/>
</dbReference>
<evidence type="ECO:0000256" key="1">
    <source>
        <dbReference type="ARBA" id="ARBA00004496"/>
    </source>
</evidence>
<feature type="region of interest" description="Disordered" evidence="8">
    <location>
        <begin position="1"/>
        <end position="35"/>
    </location>
</feature>
<dbReference type="Gene3D" id="2.30.22.10">
    <property type="entry name" value="Head domain of nucleotide exchange factor GrpE"/>
    <property type="match status" value="1"/>
</dbReference>
<comment type="subunit">
    <text evidence="3">Homodimer.</text>
</comment>
<feature type="coiled-coil region" evidence="7">
    <location>
        <begin position="41"/>
        <end position="75"/>
    </location>
</feature>
<dbReference type="GO" id="GO:0005737">
    <property type="term" value="C:cytoplasm"/>
    <property type="evidence" value="ECO:0007669"/>
    <property type="project" value="UniProtKB-SubCell"/>
</dbReference>
<dbReference type="PRINTS" id="PR00773">
    <property type="entry name" value="GRPEPROTEIN"/>
</dbReference>
<name>A0A6J6PYR5_9ZZZZ</name>
<dbReference type="GO" id="GO:0051087">
    <property type="term" value="F:protein-folding chaperone binding"/>
    <property type="evidence" value="ECO:0007669"/>
    <property type="project" value="InterPro"/>
</dbReference>
<evidence type="ECO:0000313" key="9">
    <source>
        <dbReference type="EMBL" id="CAB4701618.1"/>
    </source>
</evidence>
<dbReference type="SUPFAM" id="SSF58014">
    <property type="entry name" value="Coiled-coil domain of nucleotide exchange factor GrpE"/>
    <property type="match status" value="1"/>
</dbReference>
<dbReference type="GO" id="GO:0042803">
    <property type="term" value="F:protein homodimerization activity"/>
    <property type="evidence" value="ECO:0007669"/>
    <property type="project" value="InterPro"/>
</dbReference>
<reference evidence="9" key="1">
    <citation type="submission" date="2020-05" db="EMBL/GenBank/DDBJ databases">
        <authorList>
            <person name="Chiriac C."/>
            <person name="Salcher M."/>
            <person name="Ghai R."/>
            <person name="Kavagutti S V."/>
        </authorList>
    </citation>
    <scope>NUCLEOTIDE SEQUENCE</scope>
</reference>
<dbReference type="SUPFAM" id="SSF51064">
    <property type="entry name" value="Head domain of nucleotide exchange factor GrpE"/>
    <property type="match status" value="1"/>
</dbReference>
<evidence type="ECO:0000256" key="3">
    <source>
        <dbReference type="ARBA" id="ARBA00011738"/>
    </source>
</evidence>
<dbReference type="Gene3D" id="3.90.20.20">
    <property type="match status" value="1"/>
</dbReference>
<dbReference type="InterPro" id="IPR013805">
    <property type="entry name" value="GrpE_CC"/>
</dbReference>
<evidence type="ECO:0000256" key="2">
    <source>
        <dbReference type="ARBA" id="ARBA00009054"/>
    </source>
</evidence>
<dbReference type="GO" id="GO:0051082">
    <property type="term" value="F:unfolded protein binding"/>
    <property type="evidence" value="ECO:0007669"/>
    <property type="project" value="TreeGrafter"/>
</dbReference>
<dbReference type="InterPro" id="IPR000740">
    <property type="entry name" value="GrpE"/>
</dbReference>
<gene>
    <name evidence="9" type="ORF">UFOPK2399_01399</name>
</gene>
<dbReference type="PANTHER" id="PTHR21237">
    <property type="entry name" value="GRPE PROTEIN"/>
    <property type="match status" value="1"/>
</dbReference>
<dbReference type="PANTHER" id="PTHR21237:SF23">
    <property type="entry name" value="GRPE PROTEIN HOMOLOG, MITOCHONDRIAL"/>
    <property type="match status" value="1"/>
</dbReference>
<dbReference type="PROSITE" id="PS01071">
    <property type="entry name" value="GRPE"/>
    <property type="match status" value="1"/>
</dbReference>
<protein>
    <submittedName>
        <fullName evidence="9">Unannotated protein</fullName>
    </submittedName>
</protein>
<evidence type="ECO:0000256" key="5">
    <source>
        <dbReference type="ARBA" id="ARBA00023016"/>
    </source>
</evidence>
<comment type="subcellular location">
    <subcellularLocation>
        <location evidence="1">Cytoplasm</location>
    </subcellularLocation>
</comment>
<dbReference type="HAMAP" id="MF_01151">
    <property type="entry name" value="GrpE"/>
    <property type="match status" value="1"/>
</dbReference>
<dbReference type="InterPro" id="IPR009012">
    <property type="entry name" value="GrpE_head"/>
</dbReference>
<evidence type="ECO:0000256" key="8">
    <source>
        <dbReference type="SAM" id="MobiDB-lite"/>
    </source>
</evidence>